<reference evidence="2 3" key="1">
    <citation type="journal article" date="2006" name="Science">
        <title>The genome of black cottonwood, Populus trichocarpa (Torr. &amp; Gray).</title>
        <authorList>
            <person name="Tuskan G.A."/>
            <person name="Difazio S."/>
            <person name="Jansson S."/>
            <person name="Bohlmann J."/>
            <person name="Grigoriev I."/>
            <person name="Hellsten U."/>
            <person name="Putnam N."/>
            <person name="Ralph S."/>
            <person name="Rombauts S."/>
            <person name="Salamov A."/>
            <person name="Schein J."/>
            <person name="Sterck L."/>
            <person name="Aerts A."/>
            <person name="Bhalerao R.R."/>
            <person name="Bhalerao R.P."/>
            <person name="Blaudez D."/>
            <person name="Boerjan W."/>
            <person name="Brun A."/>
            <person name="Brunner A."/>
            <person name="Busov V."/>
            <person name="Campbell M."/>
            <person name="Carlson J."/>
            <person name="Chalot M."/>
            <person name="Chapman J."/>
            <person name="Chen G.L."/>
            <person name="Cooper D."/>
            <person name="Coutinho P.M."/>
            <person name="Couturier J."/>
            <person name="Covert S."/>
            <person name="Cronk Q."/>
            <person name="Cunningham R."/>
            <person name="Davis J."/>
            <person name="Degroeve S."/>
            <person name="Dejardin A."/>
            <person name="Depamphilis C."/>
            <person name="Detter J."/>
            <person name="Dirks B."/>
            <person name="Dubchak I."/>
            <person name="Duplessis S."/>
            <person name="Ehlting J."/>
            <person name="Ellis B."/>
            <person name="Gendler K."/>
            <person name="Goodstein D."/>
            <person name="Gribskov M."/>
            <person name="Grimwood J."/>
            <person name="Groover A."/>
            <person name="Gunter L."/>
            <person name="Hamberger B."/>
            <person name="Heinze B."/>
            <person name="Helariutta Y."/>
            <person name="Henrissat B."/>
            <person name="Holligan D."/>
            <person name="Holt R."/>
            <person name="Huang W."/>
            <person name="Islam-Faridi N."/>
            <person name="Jones S."/>
            <person name="Jones-Rhoades M."/>
            <person name="Jorgensen R."/>
            <person name="Joshi C."/>
            <person name="Kangasjarvi J."/>
            <person name="Karlsson J."/>
            <person name="Kelleher C."/>
            <person name="Kirkpatrick R."/>
            <person name="Kirst M."/>
            <person name="Kohler A."/>
            <person name="Kalluri U."/>
            <person name="Larimer F."/>
            <person name="Leebens-Mack J."/>
            <person name="Leple J.C."/>
            <person name="Locascio P."/>
            <person name="Lou Y."/>
            <person name="Lucas S."/>
            <person name="Martin F."/>
            <person name="Montanini B."/>
            <person name="Napoli C."/>
            <person name="Nelson D.R."/>
            <person name="Nelson C."/>
            <person name="Nieminen K."/>
            <person name="Nilsson O."/>
            <person name="Pereda V."/>
            <person name="Peter G."/>
            <person name="Philippe R."/>
            <person name="Pilate G."/>
            <person name="Poliakov A."/>
            <person name="Razumovskaya J."/>
            <person name="Richardson P."/>
            <person name="Rinaldi C."/>
            <person name="Ritland K."/>
            <person name="Rouze P."/>
            <person name="Ryaboy D."/>
            <person name="Schmutz J."/>
            <person name="Schrader J."/>
            <person name="Segerman B."/>
            <person name="Shin H."/>
            <person name="Siddiqui A."/>
            <person name="Sterky F."/>
            <person name="Terry A."/>
            <person name="Tsai C.J."/>
            <person name="Uberbacher E."/>
            <person name="Unneberg P."/>
            <person name="Vahala J."/>
            <person name="Wall K."/>
            <person name="Wessler S."/>
            <person name="Yang G."/>
            <person name="Yin T."/>
            <person name="Douglas C."/>
            <person name="Marra M."/>
            <person name="Sandberg G."/>
            <person name="Van de Peer Y."/>
            <person name="Rokhsar D."/>
        </authorList>
    </citation>
    <scope>NUCLEOTIDE SEQUENCE [LARGE SCALE GENOMIC DNA]</scope>
    <source>
        <strain evidence="3">cv. Nisqually</strain>
    </source>
</reference>
<organism evidence="2 3">
    <name type="scientific">Populus trichocarpa</name>
    <name type="common">Western balsam poplar</name>
    <name type="synonym">Populus balsamifera subsp. trichocarpa</name>
    <dbReference type="NCBI Taxonomy" id="3694"/>
    <lineage>
        <taxon>Eukaryota</taxon>
        <taxon>Viridiplantae</taxon>
        <taxon>Streptophyta</taxon>
        <taxon>Embryophyta</taxon>
        <taxon>Tracheophyta</taxon>
        <taxon>Spermatophyta</taxon>
        <taxon>Magnoliopsida</taxon>
        <taxon>eudicotyledons</taxon>
        <taxon>Gunneridae</taxon>
        <taxon>Pentapetalae</taxon>
        <taxon>rosids</taxon>
        <taxon>fabids</taxon>
        <taxon>Malpighiales</taxon>
        <taxon>Salicaceae</taxon>
        <taxon>Saliceae</taxon>
        <taxon>Populus</taxon>
    </lineage>
</organism>
<evidence type="ECO:0000313" key="2">
    <source>
        <dbReference type="EMBL" id="PNT33332.1"/>
    </source>
</evidence>
<dbReference type="AlphaFoldDB" id="U5GEH2"/>
<protein>
    <submittedName>
        <fullName evidence="2">Uncharacterized protein</fullName>
    </submittedName>
</protein>
<dbReference type="EMBL" id="CM009295">
    <property type="protein sequence ID" value="PNT33332.1"/>
    <property type="molecule type" value="Genomic_DNA"/>
</dbReference>
<sequence>MTRPAISPGIIHHPSLPSCAKPSSTTNGEKKLQGKLSNTKPRQECTQKQKQKGIFEMIQSRGHIDKVPQISIVHLPAVR</sequence>
<evidence type="ECO:0000313" key="3">
    <source>
        <dbReference type="Proteomes" id="UP000006729"/>
    </source>
</evidence>
<dbReference type="Proteomes" id="UP000006729">
    <property type="component" value="Chromosome 6"/>
</dbReference>
<gene>
    <name evidence="2" type="ORF">POPTR_006G233900</name>
</gene>
<accession>U5GEH2</accession>
<evidence type="ECO:0000256" key="1">
    <source>
        <dbReference type="SAM" id="MobiDB-lite"/>
    </source>
</evidence>
<keyword evidence="3" id="KW-1185">Reference proteome</keyword>
<dbReference type="InParanoid" id="U5GEH2"/>
<name>U5GEH2_POPTR</name>
<proteinExistence type="predicted"/>
<dbReference type="HOGENOM" id="CLU_2610528_0_0_1"/>
<feature type="region of interest" description="Disordered" evidence="1">
    <location>
        <begin position="1"/>
        <end position="46"/>
    </location>
</feature>